<evidence type="ECO:0000256" key="1">
    <source>
        <dbReference type="ARBA" id="ARBA00001968"/>
    </source>
</evidence>
<dbReference type="Pfam" id="PF13359">
    <property type="entry name" value="DDE_Tnp_4"/>
    <property type="match status" value="1"/>
</dbReference>
<dbReference type="EMBL" id="CAJHNJ030000043">
    <property type="protein sequence ID" value="CAG9130985.1"/>
    <property type="molecule type" value="Genomic_DNA"/>
</dbReference>
<sequence>MTPIPDAAAVEGSPEAKYTTIHGKCRVVIENTFGRLKNRWRCLSKDRTLHYAPVKCAKIITACSVLHNLALDFGVPVPDNEVAESGVEYTMLEVPRDHGARDDLIRGKAIRSLLADRINRLH</sequence>
<proteinExistence type="predicted"/>
<accession>A0A8S4FVC2</accession>
<evidence type="ECO:0000259" key="3">
    <source>
        <dbReference type="Pfam" id="PF13359"/>
    </source>
</evidence>
<feature type="domain" description="DDE Tnp4" evidence="3">
    <location>
        <begin position="15"/>
        <end position="68"/>
    </location>
</feature>
<keyword evidence="2" id="KW-0479">Metal-binding</keyword>
<dbReference type="GO" id="GO:0046872">
    <property type="term" value="F:metal ion binding"/>
    <property type="evidence" value="ECO:0007669"/>
    <property type="project" value="UniProtKB-KW"/>
</dbReference>
<evidence type="ECO:0000256" key="2">
    <source>
        <dbReference type="ARBA" id="ARBA00022723"/>
    </source>
</evidence>
<reference evidence="4" key="1">
    <citation type="submission" date="2020-11" db="EMBL/GenBank/DDBJ databases">
        <authorList>
            <person name="Whiteford S."/>
        </authorList>
    </citation>
    <scope>NUCLEOTIDE SEQUENCE</scope>
</reference>
<name>A0A8S4FVC2_PLUXY</name>
<comment type="caution">
    <text evidence="4">The sequence shown here is derived from an EMBL/GenBank/DDBJ whole genome shotgun (WGS) entry which is preliminary data.</text>
</comment>
<dbReference type="InterPro" id="IPR027806">
    <property type="entry name" value="HARBI1_dom"/>
</dbReference>
<gene>
    <name evidence="4" type="ORF">PLXY2_LOCUS10117</name>
</gene>
<keyword evidence="5" id="KW-1185">Reference proteome</keyword>
<organism evidence="4 5">
    <name type="scientific">Plutella xylostella</name>
    <name type="common">Diamondback moth</name>
    <name type="synonym">Plutella maculipennis</name>
    <dbReference type="NCBI Taxonomy" id="51655"/>
    <lineage>
        <taxon>Eukaryota</taxon>
        <taxon>Metazoa</taxon>
        <taxon>Ecdysozoa</taxon>
        <taxon>Arthropoda</taxon>
        <taxon>Hexapoda</taxon>
        <taxon>Insecta</taxon>
        <taxon>Pterygota</taxon>
        <taxon>Neoptera</taxon>
        <taxon>Endopterygota</taxon>
        <taxon>Lepidoptera</taxon>
        <taxon>Glossata</taxon>
        <taxon>Ditrysia</taxon>
        <taxon>Yponomeutoidea</taxon>
        <taxon>Plutellidae</taxon>
        <taxon>Plutella</taxon>
    </lineage>
</organism>
<comment type="cofactor">
    <cofactor evidence="1">
        <name>a divalent metal cation</name>
        <dbReference type="ChEBI" id="CHEBI:60240"/>
    </cofactor>
</comment>
<evidence type="ECO:0000313" key="4">
    <source>
        <dbReference type="EMBL" id="CAG9130985.1"/>
    </source>
</evidence>
<protein>
    <submittedName>
        <fullName evidence="4">(diamondback moth) hypothetical protein</fullName>
    </submittedName>
</protein>
<dbReference type="Proteomes" id="UP000653454">
    <property type="component" value="Unassembled WGS sequence"/>
</dbReference>
<evidence type="ECO:0000313" key="5">
    <source>
        <dbReference type="Proteomes" id="UP000653454"/>
    </source>
</evidence>
<dbReference type="AlphaFoldDB" id="A0A8S4FVC2"/>